<dbReference type="InterPro" id="IPR011009">
    <property type="entry name" value="Kinase-like_dom_sf"/>
</dbReference>
<evidence type="ECO:0000313" key="1">
    <source>
        <dbReference type="EMBL" id="CEL92623.1"/>
    </source>
</evidence>
<evidence type="ECO:0008006" key="3">
    <source>
        <dbReference type="Google" id="ProtNLM"/>
    </source>
</evidence>
<proteinExistence type="predicted"/>
<keyword evidence="2" id="KW-1185">Reference proteome</keyword>
<dbReference type="EMBL" id="CDMY01000091">
    <property type="protein sequence ID" value="CEL92623.1"/>
    <property type="molecule type" value="Genomic_DNA"/>
</dbReference>
<accession>A0A0G4EAZ3</accession>
<evidence type="ECO:0000313" key="2">
    <source>
        <dbReference type="Proteomes" id="UP000041254"/>
    </source>
</evidence>
<protein>
    <recommendedName>
        <fullName evidence="3">Protein kinase domain-containing protein</fullName>
    </recommendedName>
</protein>
<dbReference type="AlphaFoldDB" id="A0A0G4EAZ3"/>
<dbReference type="OrthoDB" id="417942at2759"/>
<gene>
    <name evidence="1" type="ORF">Vbra_6901</name>
</gene>
<dbReference type="InParanoid" id="A0A0G4EAZ3"/>
<organism evidence="1 2">
    <name type="scientific">Vitrella brassicaformis (strain CCMP3155)</name>
    <dbReference type="NCBI Taxonomy" id="1169540"/>
    <lineage>
        <taxon>Eukaryota</taxon>
        <taxon>Sar</taxon>
        <taxon>Alveolata</taxon>
        <taxon>Colpodellida</taxon>
        <taxon>Vitrellaceae</taxon>
        <taxon>Vitrella</taxon>
    </lineage>
</organism>
<dbReference type="SUPFAM" id="SSF56112">
    <property type="entry name" value="Protein kinase-like (PK-like)"/>
    <property type="match status" value="1"/>
</dbReference>
<dbReference type="Proteomes" id="UP000041254">
    <property type="component" value="Unassembled WGS sequence"/>
</dbReference>
<dbReference type="PhylomeDB" id="A0A0G4EAZ3"/>
<sequence>MGVGAANGDYFPAERLANHPQDTCRSSRKDGLGQHSTLAQVPNRGQVMGDDWMGRVQRQVGVLERAEWKGMSHFAKLRGVYHYREWSFCEFEDMDSYSTLHGRLFARKAPMSEHEAHHWTRQLVETQQELKKLRVYVGSWDLKDYLVDGSGTVKIADMNGGRHFHPYSQNILFHPYSQGTHNCRLITNEAADFIQTATATGPQERPTLNELLRHSWVLFPPPGAVASTLPPLCTGRARLRACDGMARTYFDWDGHHQDTHEGSRLSRNGLGRRSTLLCVDTANEEPGNAMQGVQLKTAAGVSSSKIHIPRVRRPPGVDYPAEPAHQLDEGGAVMTEKAASGWARELLERHRELKQMGQYFGYTHIDTQED</sequence>
<reference evidence="1" key="1">
    <citation type="submission" date="2014-11" db="EMBL/GenBank/DDBJ databases">
        <authorList>
            <person name="Zhu J."/>
            <person name="Qi W."/>
            <person name="Song R."/>
        </authorList>
    </citation>
    <scope>NUCLEOTIDE SEQUENCE [LARGE SCALE GENOMIC DNA]</scope>
</reference>
<name>A0A0G4EAZ3_VITBC</name>
<dbReference type="VEuPathDB" id="CryptoDB:Vbra_6901"/>